<feature type="transmembrane region" description="Helical" evidence="1">
    <location>
        <begin position="220"/>
        <end position="237"/>
    </location>
</feature>
<gene>
    <name evidence="2" type="primary">LOC113575999</name>
</gene>
<feature type="transmembrane region" description="Helical" evidence="1">
    <location>
        <begin position="243"/>
        <end position="262"/>
    </location>
</feature>
<feature type="transmembrane region" description="Helical" evidence="1">
    <location>
        <begin position="274"/>
        <end position="293"/>
    </location>
</feature>
<feature type="transmembrane region" description="Helical" evidence="1">
    <location>
        <begin position="91"/>
        <end position="110"/>
    </location>
</feature>
<keyword evidence="1" id="KW-0472">Membrane</keyword>
<evidence type="ECO:0000313" key="2">
    <source>
        <dbReference type="Ensembl" id="ENSEEEP00000020997.2"/>
    </source>
</evidence>
<reference evidence="3" key="2">
    <citation type="journal article" date="2017" name="Sci. Adv.">
        <title>A tail of two voltages: Proteomic comparison of the three electric organs of the electric eel.</title>
        <authorList>
            <person name="Traeger L.L."/>
            <person name="Sabat G."/>
            <person name="Barrett-Wilt G.A."/>
            <person name="Wells G.B."/>
            <person name="Sussman M.R."/>
        </authorList>
    </citation>
    <scope>NUCLEOTIDE SEQUENCE [LARGE SCALE GENOMIC DNA]</scope>
</reference>
<keyword evidence="1" id="KW-0812">Transmembrane</keyword>
<proteinExistence type="predicted"/>
<reference evidence="2" key="4">
    <citation type="submission" date="2025-08" db="UniProtKB">
        <authorList>
            <consortium name="Ensembl"/>
        </authorList>
    </citation>
    <scope>IDENTIFICATION</scope>
</reference>
<dbReference type="PANTHER" id="PTHR19346">
    <property type="entry name" value="SUGAR PHOSPHATE TRANSPORTER DOMAIN-CONTAINING PROTEIN"/>
    <property type="match status" value="1"/>
</dbReference>
<reference evidence="2" key="5">
    <citation type="submission" date="2025-09" db="UniProtKB">
        <authorList>
            <consortium name="Ensembl"/>
        </authorList>
    </citation>
    <scope>IDENTIFICATION</scope>
</reference>
<reference evidence="3" key="1">
    <citation type="journal article" date="2014" name="Science">
        <title>Nonhuman genetics. Genomic basis for the convergent evolution of electric organs.</title>
        <authorList>
            <person name="Gallant J.R."/>
            <person name="Traeger L.L."/>
            <person name="Volkening J.D."/>
            <person name="Moffett H."/>
            <person name="Chen P.H."/>
            <person name="Novina C.D."/>
            <person name="Phillips G.N.Jr."/>
            <person name="Anand R."/>
            <person name="Wells G.B."/>
            <person name="Pinch M."/>
            <person name="Guth R."/>
            <person name="Unguez G.A."/>
            <person name="Albert J.S."/>
            <person name="Zakon H.H."/>
            <person name="Samanta M.P."/>
            <person name="Sussman M.R."/>
        </authorList>
    </citation>
    <scope>NUCLEOTIDE SEQUENCE [LARGE SCALE GENOMIC DNA]</scope>
</reference>
<dbReference type="InterPro" id="IPR026505">
    <property type="entry name" value="Solute_c_fam_35_mem_F3/F4"/>
</dbReference>
<dbReference type="PANTHER" id="PTHR19346:SF2">
    <property type="entry name" value="SOLUTE CARRIER FAMILY 35 MEMBER F4"/>
    <property type="match status" value="1"/>
</dbReference>
<sequence>PSVSGSMFAEIIVQDRMGSGECGTRCGSVQSGLQEAGQSGLRFRGCCSQCPLTAARRGATGLLLAACVAWSYAWAAHYAKDTLTKLQSPFFIMWFCSVWNLFSFPLYYLGHVVGSQPRQQPCTQFRLEEDEDGGFSKVLLKVAAPFSLLHSASEYLHLLALHHISISDSSTVLCCSQAFIFLLSWIGLKDRFMGVRIVAAILSITGIVMMSYADGFHSDSITGVALGVGSASTSAFYKVQITHTFNGFLVGLHSWFCALLYISHVESWPTPQHIPWDTLCLTASLLLAFNVLVNMREVLTYPTLISLGILFTIPASVAPHTSQVRMVARAIIAAGYLMLLLPEDWDERTAGWFRVLWHGHEESLMGEEIEADQPKPTVVAALP</sequence>
<organism evidence="2 3">
    <name type="scientific">Electrophorus electricus</name>
    <name type="common">Electric eel</name>
    <name type="synonym">Gymnotus electricus</name>
    <dbReference type="NCBI Taxonomy" id="8005"/>
    <lineage>
        <taxon>Eukaryota</taxon>
        <taxon>Metazoa</taxon>
        <taxon>Chordata</taxon>
        <taxon>Craniata</taxon>
        <taxon>Vertebrata</taxon>
        <taxon>Euteleostomi</taxon>
        <taxon>Actinopterygii</taxon>
        <taxon>Neopterygii</taxon>
        <taxon>Teleostei</taxon>
        <taxon>Ostariophysi</taxon>
        <taxon>Gymnotiformes</taxon>
        <taxon>Gymnotoidei</taxon>
        <taxon>Gymnotidae</taxon>
        <taxon>Electrophorus</taxon>
    </lineage>
</organism>
<keyword evidence="1" id="KW-1133">Transmembrane helix</keyword>
<name>A0A4W4F893_ELEEL</name>
<feature type="transmembrane region" description="Helical" evidence="1">
    <location>
        <begin position="299"/>
        <end position="319"/>
    </location>
</feature>
<reference evidence="2" key="3">
    <citation type="submission" date="2020-05" db="EMBL/GenBank/DDBJ databases">
        <title>Electrophorus electricus (electric eel) genome, fEleEle1, primary haplotype.</title>
        <authorList>
            <person name="Myers G."/>
            <person name="Meyer A."/>
            <person name="Fedrigo O."/>
            <person name="Formenti G."/>
            <person name="Rhie A."/>
            <person name="Tracey A."/>
            <person name="Sims Y."/>
            <person name="Jarvis E.D."/>
        </authorList>
    </citation>
    <scope>NUCLEOTIDE SEQUENCE [LARGE SCALE GENOMIC DNA]</scope>
</reference>
<dbReference type="AlphaFoldDB" id="A0A4W4F893"/>
<dbReference type="Proteomes" id="UP000314983">
    <property type="component" value="Chromosome 17"/>
</dbReference>
<keyword evidence="3" id="KW-1185">Reference proteome</keyword>
<accession>A0A4W4F893</accession>
<dbReference type="Ensembl" id="ENSEEET00000021231.2">
    <property type="protein sequence ID" value="ENSEEEP00000020997.2"/>
    <property type="gene ID" value="ENSEEEG00000010236.2"/>
</dbReference>
<protein>
    <submittedName>
        <fullName evidence="2">Si:ch211-263p13.7</fullName>
    </submittedName>
</protein>
<evidence type="ECO:0000256" key="1">
    <source>
        <dbReference type="SAM" id="Phobius"/>
    </source>
</evidence>
<feature type="transmembrane region" description="Helical" evidence="1">
    <location>
        <begin position="194"/>
        <end position="213"/>
    </location>
</feature>
<evidence type="ECO:0000313" key="3">
    <source>
        <dbReference type="Proteomes" id="UP000314983"/>
    </source>
</evidence>
<feature type="transmembrane region" description="Helical" evidence="1">
    <location>
        <begin position="61"/>
        <end position="79"/>
    </location>
</feature>
<dbReference type="GeneTree" id="ENSGT00390000008727"/>